<evidence type="ECO:0000313" key="5">
    <source>
        <dbReference type="Proteomes" id="UP000029091"/>
    </source>
</evidence>
<feature type="compositionally biased region" description="Polar residues" evidence="2">
    <location>
        <begin position="78"/>
        <end position="89"/>
    </location>
</feature>
<evidence type="ECO:0000256" key="1">
    <source>
        <dbReference type="ARBA" id="ARBA00022737"/>
    </source>
</evidence>
<dbReference type="InterPro" id="IPR007921">
    <property type="entry name" value="CHAP_dom"/>
</dbReference>
<feature type="domain" description="Peptidase C51" evidence="3">
    <location>
        <begin position="361"/>
        <end position="446"/>
    </location>
</feature>
<organism evidence="4 5">
    <name type="scientific">Bifidobacterium adolescentis JCM 15918</name>
    <dbReference type="NCBI Taxonomy" id="1437612"/>
    <lineage>
        <taxon>Bacteria</taxon>
        <taxon>Bacillati</taxon>
        <taxon>Actinomycetota</taxon>
        <taxon>Actinomycetes</taxon>
        <taxon>Bifidobacteriales</taxon>
        <taxon>Bifidobacteriaceae</taxon>
        <taxon>Bifidobacterium</taxon>
    </lineage>
</organism>
<dbReference type="Proteomes" id="UP000029091">
    <property type="component" value="Unassembled WGS sequence"/>
</dbReference>
<reference evidence="4 5" key="1">
    <citation type="submission" date="2014-03" db="EMBL/GenBank/DDBJ databases">
        <title>Genomics of Bifidobacteria.</title>
        <authorList>
            <person name="Ventura M."/>
            <person name="Milani C."/>
            <person name="Lugli G.A."/>
        </authorList>
    </citation>
    <scope>NUCLEOTIDE SEQUENCE [LARGE SCALE GENOMIC DNA]</scope>
    <source>
        <strain evidence="5">JCM 15918</strain>
    </source>
</reference>
<sequence length="470" mass="52867">MLQRRKILISFLAITVLQGITYPAIALGSESNAMQVSSNSQTAEPNQNSNSIQGGDSNTITSDADDASQFSDSASESTQPNSVIHSSRQNRNDDGPDSSEPDKNNDSTSPNEPTKPDKPENGWDQNKEHYYENGTMAVSKDVFISSSPNNRKDGIWVRFDENGNLVKGEDHRNGGWYYFDEETGAMAKGVKHISSNNGKWVYYDVVTGKMAHGEAHLNYDKEHTGWYYFDQNTGKMAHDFVYLRQHDKWVYYDKITGKMQYGEHYINDGWYYMKPVTGTLAKGRTWLDAGKKWVYYDKTSSRMIHGGAILDGHHYFFDPHTGAQYNKQQIIDRLTSQARALLNQHPDCPGVLAANGGLICPFGPCMAFVWYIFHSAGLDIFLCDGAKTGWPHHNYDWYRSRGRVSHTPHVGDIAFRKFGDAWAHDYDASHAGVVVEVNGRNVIIIDAAYGDIGIRSAYNGANYAHPYYDE</sequence>
<comment type="caution">
    <text evidence="4">The sequence shown here is derived from an EMBL/GenBank/DDBJ whole genome shotgun (WGS) entry which is preliminary data.</text>
</comment>
<dbReference type="RefSeq" id="WP_033500332.1">
    <property type="nucleotide sequence ID" value="NZ_JDUX01000016.1"/>
</dbReference>
<feature type="compositionally biased region" description="Basic and acidic residues" evidence="2">
    <location>
        <begin position="90"/>
        <end position="105"/>
    </location>
</feature>
<dbReference type="Pfam" id="PF19127">
    <property type="entry name" value="Choline_bind_3"/>
    <property type="match status" value="1"/>
</dbReference>
<feature type="region of interest" description="Disordered" evidence="2">
    <location>
        <begin position="36"/>
        <end position="127"/>
    </location>
</feature>
<dbReference type="AlphaFoldDB" id="A0A087DHD9"/>
<accession>A0A087DHD9</accession>
<dbReference type="Gene3D" id="2.30.30.20">
    <property type="entry name" value="Aspartate carbamoyltransferase regulatory subunit, C-terminal domain"/>
    <property type="match status" value="2"/>
</dbReference>
<evidence type="ECO:0000259" key="3">
    <source>
        <dbReference type="Pfam" id="PF05257"/>
    </source>
</evidence>
<name>A0A087DHD9_BIFAD</name>
<dbReference type="EMBL" id="JGZQ01000013">
    <property type="protein sequence ID" value="KFI94939.1"/>
    <property type="molecule type" value="Genomic_DNA"/>
</dbReference>
<feature type="compositionally biased region" description="Basic and acidic residues" evidence="2">
    <location>
        <begin position="114"/>
        <end position="127"/>
    </location>
</feature>
<proteinExistence type="predicted"/>
<dbReference type="Gene3D" id="2.10.270.10">
    <property type="entry name" value="Cholin Binding"/>
    <property type="match status" value="1"/>
</dbReference>
<dbReference type="InterPro" id="IPR018337">
    <property type="entry name" value="Cell_wall/Cho-bd_repeat"/>
</dbReference>
<feature type="compositionally biased region" description="Low complexity" evidence="2">
    <location>
        <begin position="67"/>
        <end position="77"/>
    </location>
</feature>
<dbReference type="SUPFAM" id="SSF69360">
    <property type="entry name" value="Cell wall binding repeat"/>
    <property type="match status" value="1"/>
</dbReference>
<evidence type="ECO:0000256" key="2">
    <source>
        <dbReference type="SAM" id="MobiDB-lite"/>
    </source>
</evidence>
<evidence type="ECO:0000313" key="4">
    <source>
        <dbReference type="EMBL" id="KFI94939.1"/>
    </source>
</evidence>
<protein>
    <submittedName>
        <fullName evidence="4">N-acetylmuramoyl-L-alanine amidase</fullName>
    </submittedName>
</protein>
<dbReference type="Pfam" id="PF05257">
    <property type="entry name" value="CHAP"/>
    <property type="match status" value="1"/>
</dbReference>
<keyword evidence="1" id="KW-0677">Repeat</keyword>
<feature type="compositionally biased region" description="Polar residues" evidence="2">
    <location>
        <begin position="36"/>
        <end position="61"/>
    </location>
</feature>
<gene>
    <name evidence="4" type="ORF">BSTER_1546</name>
</gene>